<organism evidence="5 6">
    <name type="scientific">Paenibacillus abyssi</name>
    <dbReference type="NCBI Taxonomy" id="1340531"/>
    <lineage>
        <taxon>Bacteria</taxon>
        <taxon>Bacillati</taxon>
        <taxon>Bacillota</taxon>
        <taxon>Bacilli</taxon>
        <taxon>Bacillales</taxon>
        <taxon>Paenibacillaceae</taxon>
        <taxon>Paenibacillus</taxon>
    </lineage>
</organism>
<reference evidence="5" key="2">
    <citation type="submission" date="2020-09" db="EMBL/GenBank/DDBJ databases">
        <authorList>
            <person name="Sun Q."/>
            <person name="Zhou Y."/>
        </authorList>
    </citation>
    <scope>NUCLEOTIDE SEQUENCE</scope>
    <source>
        <strain evidence="5">CGMCC 1.12987</strain>
    </source>
</reference>
<dbReference type="PANTHER" id="PTHR13794:SF58">
    <property type="entry name" value="MITOCHONDRIAL ENOLASE SUPERFAMILY MEMBER 1"/>
    <property type="match status" value="1"/>
</dbReference>
<comment type="caution">
    <text evidence="5">The sequence shown here is derived from an EMBL/GenBank/DDBJ whole genome shotgun (WGS) entry which is preliminary data.</text>
</comment>
<dbReference type="InterPro" id="IPR029017">
    <property type="entry name" value="Enolase-like_N"/>
</dbReference>
<dbReference type="SFLD" id="SFLDG00179">
    <property type="entry name" value="mandelate_racemase"/>
    <property type="match status" value="1"/>
</dbReference>
<evidence type="ECO:0000256" key="2">
    <source>
        <dbReference type="ARBA" id="ARBA00022723"/>
    </source>
</evidence>
<dbReference type="InterPro" id="IPR013342">
    <property type="entry name" value="Mandelate_racemase_C"/>
</dbReference>
<dbReference type="Proteomes" id="UP000644756">
    <property type="component" value="Unassembled WGS sequence"/>
</dbReference>
<keyword evidence="2" id="KW-0479">Metal-binding</keyword>
<dbReference type="Gene3D" id="3.20.20.120">
    <property type="entry name" value="Enolase-like C-terminal domain"/>
    <property type="match status" value="1"/>
</dbReference>
<evidence type="ECO:0000256" key="3">
    <source>
        <dbReference type="ARBA" id="ARBA00022842"/>
    </source>
</evidence>
<dbReference type="AlphaFoldDB" id="A0A917CY59"/>
<dbReference type="GO" id="GO:0016052">
    <property type="term" value="P:carbohydrate catabolic process"/>
    <property type="evidence" value="ECO:0007669"/>
    <property type="project" value="TreeGrafter"/>
</dbReference>
<accession>A0A917CY59</accession>
<dbReference type="InterPro" id="IPR046945">
    <property type="entry name" value="RHMD-like"/>
</dbReference>
<dbReference type="InterPro" id="IPR018110">
    <property type="entry name" value="Mandel_Rmase/mucon_lact_enz_CS"/>
</dbReference>
<dbReference type="SUPFAM" id="SSF54826">
    <property type="entry name" value="Enolase N-terminal domain-like"/>
    <property type="match status" value="1"/>
</dbReference>
<dbReference type="EMBL" id="BMGR01000005">
    <property type="protein sequence ID" value="GGG01847.1"/>
    <property type="molecule type" value="Genomic_DNA"/>
</dbReference>
<dbReference type="GO" id="GO:0000287">
    <property type="term" value="F:magnesium ion binding"/>
    <property type="evidence" value="ECO:0007669"/>
    <property type="project" value="TreeGrafter"/>
</dbReference>
<dbReference type="SMART" id="SM00922">
    <property type="entry name" value="MR_MLE"/>
    <property type="match status" value="1"/>
</dbReference>
<dbReference type="RefSeq" id="WP_188530798.1">
    <property type="nucleotide sequence ID" value="NZ_BMGR01000005.1"/>
</dbReference>
<dbReference type="GO" id="GO:0016836">
    <property type="term" value="F:hydro-lyase activity"/>
    <property type="evidence" value="ECO:0007669"/>
    <property type="project" value="TreeGrafter"/>
</dbReference>
<dbReference type="Pfam" id="PF02746">
    <property type="entry name" value="MR_MLE_N"/>
    <property type="match status" value="1"/>
</dbReference>
<evidence type="ECO:0000313" key="6">
    <source>
        <dbReference type="Proteomes" id="UP000644756"/>
    </source>
</evidence>
<proteinExistence type="predicted"/>
<evidence type="ECO:0000313" key="5">
    <source>
        <dbReference type="EMBL" id="GGG01847.1"/>
    </source>
</evidence>
<dbReference type="PROSITE" id="PS00908">
    <property type="entry name" value="MR_MLE_1"/>
    <property type="match status" value="1"/>
</dbReference>
<protein>
    <submittedName>
        <fullName evidence="5">D-galactarolactone cycloisomerase</fullName>
    </submittedName>
</protein>
<name>A0A917CY59_9BACL</name>
<sequence>MKVKSIQTYILRAPLGDERFYSSQCSFPERNSLIVKIETEDGIIGWGEGGQYGPPEPVAAVVKHVLTPKLMNKTLQSPIKVFEQNYADTRDFGQKGTYIEALSAVDIALWDIYGQMLNKPVHSLIGGSFRESIFAYATGCYYRGEDVLNYKASLPKLAKEARSYVDAGFQMLKMKVGLLSIEEDIERVKTIREAIGPNTSLLVDCNHAYNAFTAVKMAKELEKFNVMWLEEPVVPEDRMGYREVRSSTNIPIAGGECEFTRFGFRDLFLGGCVDIAQPDICVSGGFSEWMKIQALASSFGVTVIPHVWGSGIALSAALHVLASIPPSPHTANTVPLQNEPIVEYDRNPNPLRDELLKTPITLQKGKVLVPQHPGLGIEVNLDAISKYGSEF</sequence>
<dbReference type="CDD" id="cd03316">
    <property type="entry name" value="MR_like"/>
    <property type="match status" value="1"/>
</dbReference>
<dbReference type="Pfam" id="PF13378">
    <property type="entry name" value="MR_MLE_C"/>
    <property type="match status" value="1"/>
</dbReference>
<dbReference type="Gene3D" id="3.30.390.10">
    <property type="entry name" value="Enolase-like, N-terminal domain"/>
    <property type="match status" value="1"/>
</dbReference>
<keyword evidence="6" id="KW-1185">Reference proteome</keyword>
<reference evidence="5" key="1">
    <citation type="journal article" date="2014" name="Int. J. Syst. Evol. Microbiol.">
        <title>Complete genome sequence of Corynebacterium casei LMG S-19264T (=DSM 44701T), isolated from a smear-ripened cheese.</title>
        <authorList>
            <consortium name="US DOE Joint Genome Institute (JGI-PGF)"/>
            <person name="Walter F."/>
            <person name="Albersmeier A."/>
            <person name="Kalinowski J."/>
            <person name="Ruckert C."/>
        </authorList>
    </citation>
    <scope>NUCLEOTIDE SEQUENCE</scope>
    <source>
        <strain evidence="5">CGMCC 1.12987</strain>
    </source>
</reference>
<dbReference type="InterPro" id="IPR036849">
    <property type="entry name" value="Enolase-like_C_sf"/>
</dbReference>
<comment type="cofactor">
    <cofactor evidence="1">
        <name>Mg(2+)</name>
        <dbReference type="ChEBI" id="CHEBI:18420"/>
    </cofactor>
</comment>
<dbReference type="InterPro" id="IPR029065">
    <property type="entry name" value="Enolase_C-like"/>
</dbReference>
<feature type="domain" description="Mandelate racemase/muconate lactonizing enzyme C-terminal" evidence="4">
    <location>
        <begin position="154"/>
        <end position="251"/>
    </location>
</feature>
<dbReference type="PANTHER" id="PTHR13794">
    <property type="entry name" value="ENOLASE SUPERFAMILY, MANDELATE RACEMASE"/>
    <property type="match status" value="1"/>
</dbReference>
<dbReference type="InterPro" id="IPR013341">
    <property type="entry name" value="Mandelate_racemase_N_dom"/>
</dbReference>
<evidence type="ECO:0000259" key="4">
    <source>
        <dbReference type="SMART" id="SM00922"/>
    </source>
</evidence>
<dbReference type="SFLD" id="SFLDS00001">
    <property type="entry name" value="Enolase"/>
    <property type="match status" value="1"/>
</dbReference>
<dbReference type="SUPFAM" id="SSF51604">
    <property type="entry name" value="Enolase C-terminal domain-like"/>
    <property type="match status" value="1"/>
</dbReference>
<dbReference type="GO" id="GO:0009063">
    <property type="term" value="P:amino acid catabolic process"/>
    <property type="evidence" value="ECO:0007669"/>
    <property type="project" value="InterPro"/>
</dbReference>
<keyword evidence="3" id="KW-0460">Magnesium</keyword>
<dbReference type="PROSITE" id="PS00909">
    <property type="entry name" value="MR_MLE_2"/>
    <property type="match status" value="1"/>
</dbReference>
<evidence type="ECO:0000256" key="1">
    <source>
        <dbReference type="ARBA" id="ARBA00001946"/>
    </source>
</evidence>
<gene>
    <name evidence="5" type="primary">gci</name>
    <name evidence="5" type="ORF">GCM10010916_18760</name>
</gene>